<dbReference type="EMBL" id="PJQY01003725">
    <property type="protein sequence ID" value="PQM35046.1"/>
    <property type="molecule type" value="Genomic_DNA"/>
</dbReference>
<evidence type="ECO:0000313" key="9">
    <source>
        <dbReference type="Proteomes" id="UP000250321"/>
    </source>
</evidence>
<evidence type="ECO:0000256" key="1">
    <source>
        <dbReference type="ARBA" id="ARBA00004123"/>
    </source>
</evidence>
<evidence type="ECO:0000259" key="7">
    <source>
        <dbReference type="Pfam" id="PF03941"/>
    </source>
</evidence>
<organism evidence="8 9">
    <name type="scientific">Prunus yedoensis var. nudiflora</name>
    <dbReference type="NCBI Taxonomy" id="2094558"/>
    <lineage>
        <taxon>Eukaryota</taxon>
        <taxon>Viridiplantae</taxon>
        <taxon>Streptophyta</taxon>
        <taxon>Embryophyta</taxon>
        <taxon>Tracheophyta</taxon>
        <taxon>Spermatophyta</taxon>
        <taxon>Magnoliopsida</taxon>
        <taxon>eudicotyledons</taxon>
        <taxon>Gunneridae</taxon>
        <taxon>Pentapetalae</taxon>
        <taxon>rosids</taxon>
        <taxon>fabids</taxon>
        <taxon>Rosales</taxon>
        <taxon>Rosaceae</taxon>
        <taxon>Amygdaloideae</taxon>
        <taxon>Amygdaleae</taxon>
        <taxon>Prunus</taxon>
    </lineage>
</organism>
<dbReference type="AlphaFoldDB" id="A0A314UE90"/>
<comment type="subcellular location">
    <subcellularLocation>
        <location evidence="2">Cytoplasm</location>
        <location evidence="2">Cytoskeleton</location>
        <location evidence="2">Spindle</location>
    </subcellularLocation>
    <subcellularLocation>
        <location evidence="1">Nucleus</location>
    </subcellularLocation>
</comment>
<evidence type="ECO:0000256" key="6">
    <source>
        <dbReference type="ARBA" id="ARBA00023242"/>
    </source>
</evidence>
<keyword evidence="6" id="KW-0539">Nucleus</keyword>
<dbReference type="InterPro" id="IPR005635">
    <property type="entry name" value="Inner_centromere_prot_ARK-bd"/>
</dbReference>
<evidence type="ECO:0000256" key="3">
    <source>
        <dbReference type="ARBA" id="ARBA00010042"/>
    </source>
</evidence>
<evidence type="ECO:0000256" key="4">
    <source>
        <dbReference type="ARBA" id="ARBA00022490"/>
    </source>
</evidence>
<accession>A0A314UE90</accession>
<dbReference type="STRING" id="2094558.A0A314UE90"/>
<gene>
    <name evidence="8" type="ORF">Pyn_24967</name>
</gene>
<name>A0A314UE90_PRUYE</name>
<evidence type="ECO:0000313" key="8">
    <source>
        <dbReference type="EMBL" id="PQM35046.1"/>
    </source>
</evidence>
<protein>
    <recommendedName>
        <fullName evidence="7">Inner centromere protein ARK-binding domain-containing protein</fullName>
    </recommendedName>
</protein>
<sequence>MGIPLPMTCPEQSYEISPYKQSDDENEEDDDAMLNSKFVPSWSSKNCLALAVSCQNGADPGAIFPRESFCSISEVLLLGASAKLQWNALNSIQCILRSTSRTAFGEEEVTVALVCMLPFSNDYLSRRSLPANL</sequence>
<proteinExistence type="inferred from homology"/>
<dbReference type="Pfam" id="PF03941">
    <property type="entry name" value="INCENP_ARK-bind"/>
    <property type="match status" value="1"/>
</dbReference>
<feature type="domain" description="Inner centromere protein ARK-binding" evidence="7">
    <location>
        <begin position="21"/>
        <end position="75"/>
    </location>
</feature>
<keyword evidence="5" id="KW-0206">Cytoskeleton</keyword>
<dbReference type="GO" id="GO:0005819">
    <property type="term" value="C:spindle"/>
    <property type="evidence" value="ECO:0007669"/>
    <property type="project" value="UniProtKB-SubCell"/>
</dbReference>
<dbReference type="GO" id="GO:0005634">
    <property type="term" value="C:nucleus"/>
    <property type="evidence" value="ECO:0007669"/>
    <property type="project" value="UniProtKB-SubCell"/>
</dbReference>
<dbReference type="OrthoDB" id="681218at2759"/>
<reference evidence="8 9" key="1">
    <citation type="submission" date="2018-02" db="EMBL/GenBank/DDBJ databases">
        <title>Draft genome of wild Prunus yedoensis var. nudiflora.</title>
        <authorList>
            <person name="Baek S."/>
            <person name="Kim J.-H."/>
            <person name="Choi K."/>
            <person name="Kim G.-B."/>
            <person name="Cho A."/>
            <person name="Jang H."/>
            <person name="Shin C.-H."/>
            <person name="Yu H.-J."/>
            <person name="Mun J.-H."/>
        </authorList>
    </citation>
    <scope>NUCLEOTIDE SEQUENCE [LARGE SCALE GENOMIC DNA]</scope>
    <source>
        <strain evidence="9">cv. Jeju island</strain>
        <tissue evidence="8">Leaf</tissue>
    </source>
</reference>
<comment type="similarity">
    <text evidence="3">Belongs to the INCENP family.</text>
</comment>
<evidence type="ECO:0000256" key="5">
    <source>
        <dbReference type="ARBA" id="ARBA00023212"/>
    </source>
</evidence>
<evidence type="ECO:0000256" key="2">
    <source>
        <dbReference type="ARBA" id="ARBA00004186"/>
    </source>
</evidence>
<keyword evidence="4" id="KW-0963">Cytoplasm</keyword>
<keyword evidence="9" id="KW-1185">Reference proteome</keyword>
<dbReference type="Proteomes" id="UP000250321">
    <property type="component" value="Unassembled WGS sequence"/>
</dbReference>
<comment type="caution">
    <text evidence="8">The sequence shown here is derived from an EMBL/GenBank/DDBJ whole genome shotgun (WGS) entry which is preliminary data.</text>
</comment>